<dbReference type="PIRSF" id="PIRSF004925">
    <property type="entry name" value="HcaT"/>
    <property type="match status" value="1"/>
</dbReference>
<feature type="transmembrane region" description="Helical" evidence="8">
    <location>
        <begin position="327"/>
        <end position="348"/>
    </location>
</feature>
<feature type="transmembrane region" description="Helical" evidence="8">
    <location>
        <begin position="12"/>
        <end position="30"/>
    </location>
</feature>
<dbReference type="InterPro" id="IPR020846">
    <property type="entry name" value="MFS_dom"/>
</dbReference>
<dbReference type="Proteomes" id="UP000634667">
    <property type="component" value="Unassembled WGS sequence"/>
</dbReference>
<organism evidence="10 11">
    <name type="scientific">Alishewanella tabrizica</name>
    <dbReference type="NCBI Taxonomy" id="671278"/>
    <lineage>
        <taxon>Bacteria</taxon>
        <taxon>Pseudomonadati</taxon>
        <taxon>Pseudomonadota</taxon>
        <taxon>Gammaproteobacteria</taxon>
        <taxon>Alteromonadales</taxon>
        <taxon>Alteromonadaceae</taxon>
        <taxon>Alishewanella</taxon>
    </lineage>
</organism>
<accession>A0ABQ2WLA5</accession>
<keyword evidence="7 8" id="KW-0472">Membrane</keyword>
<dbReference type="Pfam" id="PF12832">
    <property type="entry name" value="MFS_1_like"/>
    <property type="match status" value="1"/>
</dbReference>
<evidence type="ECO:0000313" key="10">
    <source>
        <dbReference type="EMBL" id="GGW62332.1"/>
    </source>
</evidence>
<evidence type="ECO:0000313" key="11">
    <source>
        <dbReference type="Proteomes" id="UP000634667"/>
    </source>
</evidence>
<keyword evidence="2" id="KW-0813">Transport</keyword>
<evidence type="ECO:0000256" key="3">
    <source>
        <dbReference type="ARBA" id="ARBA00022475"/>
    </source>
</evidence>
<proteinExistence type="predicted"/>
<feature type="transmembrane region" description="Helical" evidence="8">
    <location>
        <begin position="135"/>
        <end position="153"/>
    </location>
</feature>
<evidence type="ECO:0000256" key="5">
    <source>
        <dbReference type="ARBA" id="ARBA00022692"/>
    </source>
</evidence>
<evidence type="ECO:0000259" key="9">
    <source>
        <dbReference type="PROSITE" id="PS50850"/>
    </source>
</evidence>
<dbReference type="SUPFAM" id="SSF103473">
    <property type="entry name" value="MFS general substrate transporter"/>
    <property type="match status" value="1"/>
</dbReference>
<evidence type="ECO:0000256" key="6">
    <source>
        <dbReference type="ARBA" id="ARBA00022989"/>
    </source>
</evidence>
<reference evidence="11" key="1">
    <citation type="journal article" date="2019" name="Int. J. Syst. Evol. Microbiol.">
        <title>The Global Catalogue of Microorganisms (GCM) 10K type strain sequencing project: providing services to taxonomists for standard genome sequencing and annotation.</title>
        <authorList>
            <consortium name="The Broad Institute Genomics Platform"/>
            <consortium name="The Broad Institute Genome Sequencing Center for Infectious Disease"/>
            <person name="Wu L."/>
            <person name="Ma J."/>
        </authorList>
    </citation>
    <scope>NUCLEOTIDE SEQUENCE [LARGE SCALE GENOMIC DNA]</scope>
    <source>
        <strain evidence="11">KCTC 23723</strain>
    </source>
</reference>
<dbReference type="InterPro" id="IPR026032">
    <property type="entry name" value="HcaT-like"/>
</dbReference>
<protein>
    <submittedName>
        <fullName evidence="10">MFS transporter</fullName>
    </submittedName>
</protein>
<dbReference type="NCBIfam" id="NF037955">
    <property type="entry name" value="mfs"/>
    <property type="match status" value="1"/>
</dbReference>
<dbReference type="PANTHER" id="PTHR23522">
    <property type="entry name" value="BLL5896 PROTEIN"/>
    <property type="match status" value="1"/>
</dbReference>
<dbReference type="PANTHER" id="PTHR23522:SF10">
    <property type="entry name" value="3-PHENYLPROPIONIC ACID TRANSPORTER-RELATED"/>
    <property type="match status" value="1"/>
</dbReference>
<keyword evidence="11" id="KW-1185">Reference proteome</keyword>
<evidence type="ECO:0000256" key="7">
    <source>
        <dbReference type="ARBA" id="ARBA00023136"/>
    </source>
</evidence>
<keyword evidence="5 8" id="KW-0812">Transmembrane</keyword>
<comment type="caution">
    <text evidence="10">The sequence shown here is derived from an EMBL/GenBank/DDBJ whole genome shotgun (WGS) entry which is preliminary data.</text>
</comment>
<evidence type="ECO:0000256" key="2">
    <source>
        <dbReference type="ARBA" id="ARBA00022448"/>
    </source>
</evidence>
<feature type="transmembrane region" description="Helical" evidence="8">
    <location>
        <begin position="295"/>
        <end position="315"/>
    </location>
</feature>
<keyword evidence="3" id="KW-1003">Cell membrane</keyword>
<feature type="transmembrane region" description="Helical" evidence="8">
    <location>
        <begin position="360"/>
        <end position="378"/>
    </location>
</feature>
<evidence type="ECO:0000256" key="4">
    <source>
        <dbReference type="ARBA" id="ARBA00022519"/>
    </source>
</evidence>
<comment type="subcellular location">
    <subcellularLocation>
        <location evidence="1">Cell inner membrane</location>
        <topology evidence="1">Multi-pass membrane protein</topology>
    </subcellularLocation>
</comment>
<feature type="transmembrane region" description="Helical" evidence="8">
    <location>
        <begin position="268"/>
        <end position="289"/>
    </location>
</feature>
<feature type="domain" description="Major facilitator superfamily (MFS) profile" evidence="9">
    <location>
        <begin position="202"/>
        <end position="386"/>
    </location>
</feature>
<keyword evidence="4" id="KW-0997">Cell inner membrane</keyword>
<dbReference type="InterPro" id="IPR024989">
    <property type="entry name" value="MFS_assoc_dom"/>
</dbReference>
<evidence type="ECO:0000256" key="1">
    <source>
        <dbReference type="ARBA" id="ARBA00004429"/>
    </source>
</evidence>
<dbReference type="RefSeq" id="WP_189482670.1">
    <property type="nucleotide sequence ID" value="NZ_BMYR01000007.1"/>
</dbReference>
<feature type="transmembrane region" description="Helical" evidence="8">
    <location>
        <begin position="233"/>
        <end position="256"/>
    </location>
</feature>
<dbReference type="InterPro" id="IPR036259">
    <property type="entry name" value="MFS_trans_sf"/>
</dbReference>
<feature type="transmembrane region" description="Helical" evidence="8">
    <location>
        <begin position="76"/>
        <end position="95"/>
    </location>
</feature>
<dbReference type="EMBL" id="BMYR01000007">
    <property type="protein sequence ID" value="GGW62332.1"/>
    <property type="molecule type" value="Genomic_DNA"/>
</dbReference>
<feature type="transmembrane region" description="Helical" evidence="8">
    <location>
        <begin position="42"/>
        <end position="64"/>
    </location>
</feature>
<feature type="transmembrane region" description="Helical" evidence="8">
    <location>
        <begin position="159"/>
        <end position="181"/>
    </location>
</feature>
<sequence>MLTLSIKPALSLAYFAYFGVLGIFVPYFGLFLDGRGYDSAQIGLLLALVTATRIVGPALWGTLADRTANPLRIMRIGALVAILAWFSSFIDAGYWPLLLGFALFSFFWTAILPQLEVCTFHALNDDAGAYSKIRTFGSVGYIILVMLGGALYQHWGSEFMPATATLFLVLLFISLLNLPAVPTLTSTTQRKMSFRELFSSKVLWLFMGAALLLQMSFAPYYGFFTLYSRDLGYSGTVTGLFIGVAVLAEIVAFYYAGRILGRYRFRTLLAWCYGLTALRWLIVAFYAHIPLVLGLSMLLHAGSFAIAHSCAMQFIQQFFPKAQRGRGQAFYAGIIYGGGGAIGAYVSGISWQNGSGASQTYVLAALAAGFAMVLALSLPRQMPRAA</sequence>
<gene>
    <name evidence="10" type="ORF">GCM10008111_17820</name>
</gene>
<feature type="transmembrane region" description="Helical" evidence="8">
    <location>
        <begin position="101"/>
        <end position="123"/>
    </location>
</feature>
<dbReference type="PROSITE" id="PS50850">
    <property type="entry name" value="MFS"/>
    <property type="match status" value="1"/>
</dbReference>
<evidence type="ECO:0000256" key="8">
    <source>
        <dbReference type="SAM" id="Phobius"/>
    </source>
</evidence>
<name>A0ABQ2WLA5_9ALTE</name>
<dbReference type="Gene3D" id="1.20.1250.20">
    <property type="entry name" value="MFS general substrate transporter like domains"/>
    <property type="match status" value="2"/>
</dbReference>
<feature type="transmembrane region" description="Helical" evidence="8">
    <location>
        <begin position="202"/>
        <end position="221"/>
    </location>
</feature>
<keyword evidence="6 8" id="KW-1133">Transmembrane helix</keyword>